<sequence>MSRIHEQRHLPQRGGRTPLPRVDLTALVIPLALGASILWLLGWPTASTIALIAALVLLAAGLLTSPPAAARGGRPTGPRDRGSSLWLMVLVMSPAILLGSAFPLVADRLASHAVAGVHLETLILSASVAVPWLSQVVGTPVYRLLGSTISQGPGAVRRHYCELWPGLLALSIVPATAVTACVGIVTGWGIGALVAHFALIMAHVIFVQSLVVADLGSRRHLWALGWLAYAITLLIVPGWWLAPPLAGALSQILAIGGDLRALARPRRFAVAPVIADMWRGLILGGVLWADKLLLFVTVGRQFDVSLVYLCLQPAVLAYSYYFTIASPRINQAFTGFHDALENEPMSALRRRGAALRRMVTWSLARMASVGSAATLVVVALTAILAPGDIATVTAVSAASLLLAILTLLAYEIDHAGDSRAALVLSGIAVVLIAASFAAFDSVSAYGPIALAAMGLNVIGGLIHHRHWSAPEYAFFWGKALSW</sequence>
<feature type="transmembrane region" description="Helical" evidence="1">
    <location>
        <begin position="220"/>
        <end position="240"/>
    </location>
</feature>
<feature type="transmembrane region" description="Helical" evidence="1">
    <location>
        <begin position="85"/>
        <end position="102"/>
    </location>
</feature>
<organism evidence="2 3">
    <name type="scientific">Actinomyces marmotae</name>
    <dbReference type="NCBI Taxonomy" id="2737173"/>
    <lineage>
        <taxon>Bacteria</taxon>
        <taxon>Bacillati</taxon>
        <taxon>Actinomycetota</taxon>
        <taxon>Actinomycetes</taxon>
        <taxon>Actinomycetales</taxon>
        <taxon>Actinomycetaceae</taxon>
        <taxon>Actinomyces</taxon>
    </lineage>
</organism>
<accession>A0A6M8AZ26</accession>
<feature type="transmembrane region" description="Helical" evidence="1">
    <location>
        <begin position="166"/>
        <end position="188"/>
    </location>
</feature>
<evidence type="ECO:0000313" key="2">
    <source>
        <dbReference type="EMBL" id="QKD79108.1"/>
    </source>
</evidence>
<keyword evidence="1" id="KW-0812">Transmembrane</keyword>
<name>A0A6M8AZ26_9ACTO</name>
<feature type="transmembrane region" description="Helical" evidence="1">
    <location>
        <begin position="359"/>
        <end position="383"/>
    </location>
</feature>
<keyword evidence="3" id="KW-1185">Reference proteome</keyword>
<dbReference type="AlphaFoldDB" id="A0A6M8AZ26"/>
<evidence type="ECO:0000313" key="3">
    <source>
        <dbReference type="Proteomes" id="UP000504752"/>
    </source>
</evidence>
<evidence type="ECO:0008006" key="4">
    <source>
        <dbReference type="Google" id="ProtNLM"/>
    </source>
</evidence>
<keyword evidence="1" id="KW-0472">Membrane</keyword>
<dbReference type="RefSeq" id="WP_159523694.1">
    <property type="nucleotide sequence ID" value="NZ_CP053642.1"/>
</dbReference>
<feature type="transmembrane region" description="Helical" evidence="1">
    <location>
        <begin position="46"/>
        <end position="64"/>
    </location>
</feature>
<protein>
    <recommendedName>
        <fullName evidence="4">Beta-carotene 15,15'-monooxygenase</fullName>
    </recommendedName>
</protein>
<feature type="transmembrane region" description="Helical" evidence="1">
    <location>
        <begin position="444"/>
        <end position="462"/>
    </location>
</feature>
<evidence type="ECO:0000256" key="1">
    <source>
        <dbReference type="SAM" id="Phobius"/>
    </source>
</evidence>
<dbReference type="Proteomes" id="UP000504752">
    <property type="component" value="Chromosome"/>
</dbReference>
<feature type="transmembrane region" description="Helical" evidence="1">
    <location>
        <begin position="21"/>
        <end position="40"/>
    </location>
</feature>
<feature type="transmembrane region" description="Helical" evidence="1">
    <location>
        <begin position="420"/>
        <end position="438"/>
    </location>
</feature>
<feature type="transmembrane region" description="Helical" evidence="1">
    <location>
        <begin position="194"/>
        <end position="213"/>
    </location>
</feature>
<feature type="transmembrane region" description="Helical" evidence="1">
    <location>
        <begin position="270"/>
        <end position="289"/>
    </location>
</feature>
<dbReference type="KEGG" id="amam:HPC72_01505"/>
<gene>
    <name evidence="2" type="ORF">HPC72_01505</name>
</gene>
<keyword evidence="1" id="KW-1133">Transmembrane helix</keyword>
<feature type="transmembrane region" description="Helical" evidence="1">
    <location>
        <begin position="389"/>
        <end position="408"/>
    </location>
</feature>
<dbReference type="EMBL" id="CP053642">
    <property type="protein sequence ID" value="QKD79108.1"/>
    <property type="molecule type" value="Genomic_DNA"/>
</dbReference>
<proteinExistence type="predicted"/>
<reference evidence="2 3" key="1">
    <citation type="submission" date="2020-05" db="EMBL/GenBank/DDBJ databases">
        <title>Actinomyces sp. zg-325.</title>
        <authorList>
            <person name="Yang C."/>
        </authorList>
    </citation>
    <scope>NUCLEOTIDE SEQUENCE [LARGE SCALE GENOMIC DNA]</scope>
    <source>
        <strain evidence="3">zg-325</strain>
    </source>
</reference>
<feature type="transmembrane region" description="Helical" evidence="1">
    <location>
        <begin position="301"/>
        <end position="321"/>
    </location>
</feature>